<dbReference type="GO" id="GO:0050480">
    <property type="term" value="F:imidazolonepropionase activity"/>
    <property type="evidence" value="ECO:0007669"/>
    <property type="project" value="UniProtKB-EC"/>
</dbReference>
<sequence length="401" mass="42689">MEQQTFAVVVDSWFDGEAHHDSGPASFLVRDGRIEAITAGDHSEDLARRGIAVHRGGFLMPGLVDAHVHLFLDGATVDAKLRAEHLKQPLDQLTEAARASARQALTCGVTLVRDAGDRHGINNRIRAEAMAPGSDLARVRSGGLGVKRAKRYGAFMATDVADADSIRRSVTELAGANDEIKLILTGIIDFDAGAVTDEPQFDLEETRLVVDTARECGRNTFAHCSGARGLAIAARAGVGSIEHGFFMDRGTLEVMAENGVAWTPTFAPVHFQWAHPEAVGWSANTVGNLRRILDAHAEHLLLAHQLGVTLLLGTDAGSMGVEHGRALFEEIDRYLEAGLPLAATLTAATAAARRHFGCDDSRLAGGAPFDAVLLPASPFVDLAALRRPMRAWPAQAAAVSA</sequence>
<dbReference type="SUPFAM" id="SSF51338">
    <property type="entry name" value="Composite domain of metallo-dependent hydrolases"/>
    <property type="match status" value="1"/>
</dbReference>
<dbReference type="Gene3D" id="2.30.40.10">
    <property type="entry name" value="Urease, subunit C, domain 1"/>
    <property type="match status" value="1"/>
</dbReference>
<dbReference type="Gene3D" id="3.20.20.140">
    <property type="entry name" value="Metal-dependent hydrolases"/>
    <property type="match status" value="1"/>
</dbReference>
<accession>A0A1J5SC10</accession>
<dbReference type="EMBL" id="MLJW01000081">
    <property type="protein sequence ID" value="OIR01733.1"/>
    <property type="molecule type" value="Genomic_DNA"/>
</dbReference>
<comment type="caution">
    <text evidence="2">The sequence shown here is derived from an EMBL/GenBank/DDBJ whole genome shotgun (WGS) entry which is preliminary data.</text>
</comment>
<gene>
    <name evidence="2" type="primary">hutI_5</name>
    <name evidence="2" type="ORF">GALL_162350</name>
</gene>
<dbReference type="InterPro" id="IPR051781">
    <property type="entry name" value="Metallo-dep_Hydrolase"/>
</dbReference>
<dbReference type="InterPro" id="IPR011059">
    <property type="entry name" value="Metal-dep_hydrolase_composite"/>
</dbReference>
<dbReference type="InterPro" id="IPR032466">
    <property type="entry name" value="Metal_Hydrolase"/>
</dbReference>
<reference evidence="2" key="1">
    <citation type="submission" date="2016-10" db="EMBL/GenBank/DDBJ databases">
        <title>Sequence of Gallionella enrichment culture.</title>
        <authorList>
            <person name="Poehlein A."/>
            <person name="Muehling M."/>
            <person name="Daniel R."/>
        </authorList>
    </citation>
    <scope>NUCLEOTIDE SEQUENCE</scope>
</reference>
<organism evidence="2">
    <name type="scientific">mine drainage metagenome</name>
    <dbReference type="NCBI Taxonomy" id="410659"/>
    <lineage>
        <taxon>unclassified sequences</taxon>
        <taxon>metagenomes</taxon>
        <taxon>ecological metagenomes</taxon>
    </lineage>
</organism>
<feature type="domain" description="Amidohydrolase-related" evidence="1">
    <location>
        <begin position="58"/>
        <end position="381"/>
    </location>
</feature>
<name>A0A1J5SC10_9ZZZZ</name>
<keyword evidence="2" id="KW-0378">Hydrolase</keyword>
<dbReference type="InterPro" id="IPR006680">
    <property type="entry name" value="Amidohydro-rel"/>
</dbReference>
<dbReference type="PANTHER" id="PTHR43135">
    <property type="entry name" value="ALPHA-D-RIBOSE 1-METHYLPHOSPHONATE 5-TRIPHOSPHATE DIPHOSPHATASE"/>
    <property type="match status" value="1"/>
</dbReference>
<evidence type="ECO:0000313" key="2">
    <source>
        <dbReference type="EMBL" id="OIR01733.1"/>
    </source>
</evidence>
<protein>
    <submittedName>
        <fullName evidence="2">Imidazolonepropionase</fullName>
        <ecNumber evidence="2">3.5.2.7</ecNumber>
    </submittedName>
</protein>
<evidence type="ECO:0000259" key="1">
    <source>
        <dbReference type="Pfam" id="PF01979"/>
    </source>
</evidence>
<proteinExistence type="predicted"/>
<dbReference type="AlphaFoldDB" id="A0A1J5SC10"/>
<dbReference type="PANTHER" id="PTHR43135:SF3">
    <property type="entry name" value="ALPHA-D-RIBOSE 1-METHYLPHOSPHONATE 5-TRIPHOSPHATE DIPHOSPHATASE"/>
    <property type="match status" value="1"/>
</dbReference>
<dbReference type="Pfam" id="PF01979">
    <property type="entry name" value="Amidohydro_1"/>
    <property type="match status" value="1"/>
</dbReference>
<dbReference type="SUPFAM" id="SSF51556">
    <property type="entry name" value="Metallo-dependent hydrolases"/>
    <property type="match status" value="1"/>
</dbReference>
<dbReference type="EC" id="3.5.2.7" evidence="2"/>